<protein>
    <submittedName>
        <fullName evidence="3">Recombinase family protein</fullName>
    </submittedName>
</protein>
<comment type="caution">
    <text evidence="3">The sequence shown here is derived from an EMBL/GenBank/DDBJ whole genome shotgun (WGS) entry which is preliminary data.</text>
</comment>
<dbReference type="InterPro" id="IPR036162">
    <property type="entry name" value="Resolvase-like_N_sf"/>
</dbReference>
<dbReference type="Gene3D" id="3.40.50.1390">
    <property type="entry name" value="Resolvase, N-terminal catalytic domain"/>
    <property type="match status" value="1"/>
</dbReference>
<name>A0ABT8K3A8_9MICC</name>
<dbReference type="EMBL" id="JAROCG010000001">
    <property type="protein sequence ID" value="MDN4611072.1"/>
    <property type="molecule type" value="Genomic_DNA"/>
</dbReference>
<dbReference type="InterPro" id="IPR050639">
    <property type="entry name" value="SSR_resolvase"/>
</dbReference>
<dbReference type="Pfam" id="PF07508">
    <property type="entry name" value="Recombinase"/>
    <property type="match status" value="1"/>
</dbReference>
<dbReference type="InterPro" id="IPR038109">
    <property type="entry name" value="DNA_bind_recomb_sf"/>
</dbReference>
<dbReference type="SMART" id="SM00857">
    <property type="entry name" value="Resolvase"/>
    <property type="match status" value="1"/>
</dbReference>
<feature type="domain" description="Resolvase/invertase-type recombinase catalytic" evidence="1">
    <location>
        <begin position="3"/>
        <end position="151"/>
    </location>
</feature>
<evidence type="ECO:0000313" key="3">
    <source>
        <dbReference type="EMBL" id="MDN4611072.1"/>
    </source>
</evidence>
<keyword evidence="4" id="KW-1185">Reference proteome</keyword>
<dbReference type="PANTHER" id="PTHR30461:SF23">
    <property type="entry name" value="DNA RECOMBINASE-RELATED"/>
    <property type="match status" value="1"/>
</dbReference>
<dbReference type="PROSITE" id="PS51737">
    <property type="entry name" value="RECOMBINASE_DNA_BIND"/>
    <property type="match status" value="1"/>
</dbReference>
<dbReference type="InterPro" id="IPR006119">
    <property type="entry name" value="Resolv_N"/>
</dbReference>
<dbReference type="PANTHER" id="PTHR30461">
    <property type="entry name" value="DNA-INVERTASE FROM LAMBDOID PROPHAGE"/>
    <property type="match status" value="1"/>
</dbReference>
<reference evidence="3" key="1">
    <citation type="submission" date="2023-06" db="EMBL/GenBank/DDBJ databases">
        <title>MT1 and MT2 Draft Genomes of Novel Species.</title>
        <authorList>
            <person name="Venkateswaran K."/>
        </authorList>
    </citation>
    <scope>NUCLEOTIDE SEQUENCE</scope>
    <source>
        <strain evidence="3">IIF3SC-B10</strain>
    </source>
</reference>
<evidence type="ECO:0000313" key="4">
    <source>
        <dbReference type="Proteomes" id="UP001174209"/>
    </source>
</evidence>
<dbReference type="SUPFAM" id="SSF53041">
    <property type="entry name" value="Resolvase-like"/>
    <property type="match status" value="1"/>
</dbReference>
<dbReference type="Gene3D" id="3.90.1750.20">
    <property type="entry name" value="Putative Large Serine Recombinase, Chain B, Domain 2"/>
    <property type="match status" value="1"/>
</dbReference>
<sequence>MTGTAYYIRQSEDKTGDAVAIERQEQDCLQLAALKGWGTAERFADNSISATNGKTRPEFERLLTEIAAGRVTRLVVWHSDRLTRSMSDLLRLLEASNGWGVSLAAVRGPSMDLNDPTGVGLAQIITAVAGMETAHKGERQKRANRQRAEAGNAFWSRRPFGYDRLKDGTVVTIQHEADAIKKAADLVLGGATMSSVVRSWNDAGLRTTDVRSDSSGALTKNGGLWGVTQLRRLLLNPRYAGKRIYNGEDMGAGEWEPILTAEQHQALEVFLTDPRRRTAPVDLNARYLLSGVLTCGKCQRKLYAAPVKSRGREWMVYRCLGGYCLSRRLDLVDEAVEGVVVARLVRPDAAQLFRSGDDVVRLRDRAAELRKRRDAVAEMVADGLTSPGTGRELAAKLTNQLNDVSADIDAAGATNPAAALLMENDVAAAWAALPVGNKRRIIRALIDVTLMPAGKGVRFSAEQLRLQWKG</sequence>
<evidence type="ECO:0000259" key="1">
    <source>
        <dbReference type="PROSITE" id="PS51736"/>
    </source>
</evidence>
<dbReference type="Pfam" id="PF00239">
    <property type="entry name" value="Resolvase"/>
    <property type="match status" value="1"/>
</dbReference>
<dbReference type="RefSeq" id="WP_301226760.1">
    <property type="nucleotide sequence ID" value="NZ_JAROCG010000001.1"/>
</dbReference>
<dbReference type="CDD" id="cd00338">
    <property type="entry name" value="Ser_Recombinase"/>
    <property type="match status" value="1"/>
</dbReference>
<dbReference type="InterPro" id="IPR011109">
    <property type="entry name" value="DNA_bind_recombinase_dom"/>
</dbReference>
<evidence type="ECO:0000259" key="2">
    <source>
        <dbReference type="PROSITE" id="PS51737"/>
    </source>
</evidence>
<feature type="domain" description="Recombinase" evidence="2">
    <location>
        <begin position="159"/>
        <end position="277"/>
    </location>
</feature>
<dbReference type="PROSITE" id="PS51736">
    <property type="entry name" value="RECOMBINASES_3"/>
    <property type="match status" value="1"/>
</dbReference>
<organism evidence="3 4">
    <name type="scientific">Arthrobacter burdickii</name>
    <dbReference type="NCBI Taxonomy" id="3035920"/>
    <lineage>
        <taxon>Bacteria</taxon>
        <taxon>Bacillati</taxon>
        <taxon>Actinomycetota</taxon>
        <taxon>Actinomycetes</taxon>
        <taxon>Micrococcales</taxon>
        <taxon>Micrococcaceae</taxon>
        <taxon>Arthrobacter</taxon>
    </lineage>
</organism>
<dbReference type="Proteomes" id="UP001174209">
    <property type="component" value="Unassembled WGS sequence"/>
</dbReference>
<gene>
    <name evidence="3" type="ORF">P5G52_09340</name>
</gene>
<proteinExistence type="predicted"/>
<accession>A0ABT8K3A8</accession>